<evidence type="ECO:0008006" key="3">
    <source>
        <dbReference type="Google" id="ProtNLM"/>
    </source>
</evidence>
<comment type="caution">
    <text evidence="1">The sequence shown here is derived from an EMBL/GenBank/DDBJ whole genome shotgun (WGS) entry which is preliminary data.</text>
</comment>
<dbReference type="Gene3D" id="1.10.150.240">
    <property type="entry name" value="Putative phosphatase, domain 2"/>
    <property type="match status" value="1"/>
</dbReference>
<dbReference type="Gene3D" id="3.40.50.1000">
    <property type="entry name" value="HAD superfamily/HAD-like"/>
    <property type="match status" value="1"/>
</dbReference>
<proteinExistence type="predicted"/>
<evidence type="ECO:0000313" key="1">
    <source>
        <dbReference type="EMBL" id="KAF2967472.1"/>
    </source>
</evidence>
<keyword evidence="2" id="KW-1185">Reference proteome</keyword>
<dbReference type="Pfam" id="PF00702">
    <property type="entry name" value="Hydrolase"/>
    <property type="match status" value="1"/>
</dbReference>
<organism evidence="1 2">
    <name type="scientific">Xylaria multiplex</name>
    <dbReference type="NCBI Taxonomy" id="323545"/>
    <lineage>
        <taxon>Eukaryota</taxon>
        <taxon>Fungi</taxon>
        <taxon>Dikarya</taxon>
        <taxon>Ascomycota</taxon>
        <taxon>Pezizomycotina</taxon>
        <taxon>Sordariomycetes</taxon>
        <taxon>Xylariomycetidae</taxon>
        <taxon>Xylariales</taxon>
        <taxon>Xylariaceae</taxon>
        <taxon>Xylaria</taxon>
    </lineage>
</organism>
<dbReference type="SUPFAM" id="SSF56784">
    <property type="entry name" value="HAD-like"/>
    <property type="match status" value="1"/>
</dbReference>
<dbReference type="InterPro" id="IPR036412">
    <property type="entry name" value="HAD-like_sf"/>
</dbReference>
<dbReference type="SUPFAM" id="SSF48239">
    <property type="entry name" value="Terpenoid cyclases/Protein prenyltransferases"/>
    <property type="match status" value="1"/>
</dbReference>
<sequence>MASEIKALVFDLGGVLLEWDRQSVTDLSPMQFLTIMNSTTWHKLDRGLLTVKEACKDFGSILGVEPPVIETALEQAQLSLHVNTQLVQTIYDLINLRPDLKVYVMSNISREHYKMVQQLPLPWDIFSNIFVSGIDGMRKPDLCFFQHVIQQTGVHPHQLVMIDDTVENICAARSQGMHGVLVDDKASKTGATLLNLLQDPLPRAESFLKNNARNHNSIIEGHEDIIFKDNFSQLMIWELTRGESLIYLKWPSGRLHGTPNGNSTNGDTNGNHDAAVKSDLKNGLWNYFYEKSVLTNQEFPPDADTTSTAYLSLPEEYLSTVTNVNSVLDAMATNVDSDGIMQVYFSSERPRKTPEVCCNILRVFHRYGHGSDPRIRKTEDWVVNCLANNACIDGNRHYSTPESFFYFVARLYNECRGSPLSSRLEAIKERLEERINVPTNPMSLAMRIYACQLVGIDAKLYRKDFDTLLSLQGRDGGWPAGHFTCIGKTGARIGNRGLTTAFAAKTIQNERLII</sequence>
<dbReference type="PANTHER" id="PTHR43611:SF3">
    <property type="entry name" value="FLAVIN MONONUCLEOTIDE HYDROLASE 1, CHLOROPLATIC"/>
    <property type="match status" value="1"/>
</dbReference>
<evidence type="ECO:0000313" key="2">
    <source>
        <dbReference type="Proteomes" id="UP000481858"/>
    </source>
</evidence>
<dbReference type="GO" id="GO:0016791">
    <property type="term" value="F:phosphatase activity"/>
    <property type="evidence" value="ECO:0007669"/>
    <property type="project" value="UniProtKB-ARBA"/>
</dbReference>
<dbReference type="InParanoid" id="A0A7C8MKX7"/>
<dbReference type="SFLD" id="SFLDG01129">
    <property type="entry name" value="C1.5:_HAD__Beta-PGM__Phosphata"/>
    <property type="match status" value="1"/>
</dbReference>
<dbReference type="OrthoDB" id="2012566at2759"/>
<reference evidence="1 2" key="1">
    <citation type="submission" date="2019-12" db="EMBL/GenBank/DDBJ databases">
        <title>Draft genome sequence of the ascomycete Xylaria multiplex DSM 110363.</title>
        <authorList>
            <person name="Buettner E."/>
            <person name="Kellner H."/>
        </authorList>
    </citation>
    <scope>NUCLEOTIDE SEQUENCE [LARGE SCALE GENOMIC DNA]</scope>
    <source>
        <strain evidence="1 2">DSM 110363</strain>
    </source>
</reference>
<gene>
    <name evidence="1" type="ORF">GQX73_g6111</name>
</gene>
<accession>A0A7C8MKX7</accession>
<dbReference type="NCBIfam" id="TIGR01509">
    <property type="entry name" value="HAD-SF-IA-v3"/>
    <property type="match status" value="1"/>
</dbReference>
<dbReference type="InterPro" id="IPR006439">
    <property type="entry name" value="HAD-SF_hydro_IA"/>
</dbReference>
<dbReference type="InterPro" id="IPR008930">
    <property type="entry name" value="Terpenoid_cyclase/PrenylTrfase"/>
</dbReference>
<protein>
    <recommendedName>
        <fullName evidence="3">HAD-like protein</fullName>
    </recommendedName>
</protein>
<dbReference type="InterPro" id="IPR023198">
    <property type="entry name" value="PGP-like_dom2"/>
</dbReference>
<dbReference type="Proteomes" id="UP000481858">
    <property type="component" value="Unassembled WGS sequence"/>
</dbReference>
<dbReference type="PANTHER" id="PTHR43611">
    <property type="entry name" value="ALPHA-D-GLUCOSE 1-PHOSPHATE PHOSPHATASE"/>
    <property type="match status" value="1"/>
</dbReference>
<name>A0A7C8MKX7_9PEZI</name>
<dbReference type="InterPro" id="IPR023214">
    <property type="entry name" value="HAD_sf"/>
</dbReference>
<dbReference type="EMBL" id="WUBL01000067">
    <property type="protein sequence ID" value="KAF2967472.1"/>
    <property type="molecule type" value="Genomic_DNA"/>
</dbReference>
<dbReference type="AlphaFoldDB" id="A0A7C8MKX7"/>
<dbReference type="SFLD" id="SFLDS00003">
    <property type="entry name" value="Haloacid_Dehalogenase"/>
    <property type="match status" value="1"/>
</dbReference>